<sequence>MWLLKPWVLKNVVSYARSFGSSTADVSDAKTKLLGGTFVVRNGEVVYTHRETSSFDNGDAREVLAAALGTTVAGLAARLPPPTPSEAAVCSRE</sequence>
<accession>A0A0D3KM45</accession>
<dbReference type="HOGENOM" id="CLU_2404179_0_0_1"/>
<proteinExistence type="predicted"/>
<reference evidence="1" key="2">
    <citation type="submission" date="2024-10" db="UniProtKB">
        <authorList>
            <consortium name="EnsemblProtists"/>
        </authorList>
    </citation>
    <scope>IDENTIFICATION</scope>
</reference>
<dbReference type="GeneID" id="17282100"/>
<dbReference type="Proteomes" id="UP000013827">
    <property type="component" value="Unassembled WGS sequence"/>
</dbReference>
<reference evidence="2" key="1">
    <citation type="journal article" date="2013" name="Nature">
        <title>Pan genome of the phytoplankton Emiliania underpins its global distribution.</title>
        <authorList>
            <person name="Read B.A."/>
            <person name="Kegel J."/>
            <person name="Klute M.J."/>
            <person name="Kuo A."/>
            <person name="Lefebvre S.C."/>
            <person name="Maumus F."/>
            <person name="Mayer C."/>
            <person name="Miller J."/>
            <person name="Monier A."/>
            <person name="Salamov A."/>
            <person name="Young J."/>
            <person name="Aguilar M."/>
            <person name="Claverie J.M."/>
            <person name="Frickenhaus S."/>
            <person name="Gonzalez K."/>
            <person name="Herman E.K."/>
            <person name="Lin Y.C."/>
            <person name="Napier J."/>
            <person name="Ogata H."/>
            <person name="Sarno A.F."/>
            <person name="Shmutz J."/>
            <person name="Schroeder D."/>
            <person name="de Vargas C."/>
            <person name="Verret F."/>
            <person name="von Dassow P."/>
            <person name="Valentin K."/>
            <person name="Van de Peer Y."/>
            <person name="Wheeler G."/>
            <person name="Dacks J.B."/>
            <person name="Delwiche C.F."/>
            <person name="Dyhrman S.T."/>
            <person name="Glockner G."/>
            <person name="John U."/>
            <person name="Richards T."/>
            <person name="Worden A.Z."/>
            <person name="Zhang X."/>
            <person name="Grigoriev I.V."/>
            <person name="Allen A.E."/>
            <person name="Bidle K."/>
            <person name="Borodovsky M."/>
            <person name="Bowler C."/>
            <person name="Brownlee C."/>
            <person name="Cock J.M."/>
            <person name="Elias M."/>
            <person name="Gladyshev V.N."/>
            <person name="Groth M."/>
            <person name="Guda C."/>
            <person name="Hadaegh A."/>
            <person name="Iglesias-Rodriguez M.D."/>
            <person name="Jenkins J."/>
            <person name="Jones B.M."/>
            <person name="Lawson T."/>
            <person name="Leese F."/>
            <person name="Lindquist E."/>
            <person name="Lobanov A."/>
            <person name="Lomsadze A."/>
            <person name="Malik S.B."/>
            <person name="Marsh M.E."/>
            <person name="Mackinder L."/>
            <person name="Mock T."/>
            <person name="Mueller-Roeber B."/>
            <person name="Pagarete A."/>
            <person name="Parker M."/>
            <person name="Probert I."/>
            <person name="Quesneville H."/>
            <person name="Raines C."/>
            <person name="Rensing S.A."/>
            <person name="Riano-Pachon D.M."/>
            <person name="Richier S."/>
            <person name="Rokitta S."/>
            <person name="Shiraiwa Y."/>
            <person name="Soanes D.M."/>
            <person name="van der Giezen M."/>
            <person name="Wahlund T.M."/>
            <person name="Williams B."/>
            <person name="Wilson W."/>
            <person name="Wolfe G."/>
            <person name="Wurch L.L."/>
        </authorList>
    </citation>
    <scope>NUCLEOTIDE SEQUENCE</scope>
</reference>
<dbReference type="EnsemblProtists" id="EOD36830">
    <property type="protein sequence ID" value="EOD36830"/>
    <property type="gene ID" value="EMIHUDRAFT_433710"/>
</dbReference>
<protein>
    <recommendedName>
        <fullName evidence="3">Alkyl hydroperoxide reductase subunit C/ Thiol specific antioxidant domain-containing protein</fullName>
    </recommendedName>
</protein>
<dbReference type="AlphaFoldDB" id="A0A0D3KM45"/>
<evidence type="ECO:0008006" key="3">
    <source>
        <dbReference type="Google" id="ProtNLM"/>
    </source>
</evidence>
<dbReference type="RefSeq" id="XP_005789259.1">
    <property type="nucleotide sequence ID" value="XM_005789202.1"/>
</dbReference>
<dbReference type="PaxDb" id="2903-EOD36830"/>
<dbReference type="KEGG" id="ehx:EMIHUDRAFT_433710"/>
<organism evidence="1 2">
    <name type="scientific">Emiliania huxleyi (strain CCMP1516)</name>
    <dbReference type="NCBI Taxonomy" id="280463"/>
    <lineage>
        <taxon>Eukaryota</taxon>
        <taxon>Haptista</taxon>
        <taxon>Haptophyta</taxon>
        <taxon>Prymnesiophyceae</taxon>
        <taxon>Isochrysidales</taxon>
        <taxon>Noelaerhabdaceae</taxon>
        <taxon>Emiliania</taxon>
    </lineage>
</organism>
<evidence type="ECO:0000313" key="1">
    <source>
        <dbReference type="EnsemblProtists" id="EOD36830"/>
    </source>
</evidence>
<name>A0A0D3KM45_EMIH1</name>
<evidence type="ECO:0000313" key="2">
    <source>
        <dbReference type="Proteomes" id="UP000013827"/>
    </source>
</evidence>
<keyword evidence="2" id="KW-1185">Reference proteome</keyword>